<dbReference type="HAMAP" id="MF_01460">
    <property type="entry name" value="Chrphore_lyase_CpxT"/>
    <property type="match status" value="1"/>
</dbReference>
<dbReference type="GO" id="GO:0017006">
    <property type="term" value="P:protein-tetrapyrrole linkage"/>
    <property type="evidence" value="ECO:0007669"/>
    <property type="project" value="UniProtKB-UniRule"/>
</dbReference>
<dbReference type="EC" id="4.-.-.-" evidence="3"/>
<name>A0A1J0AAT8_9CYAN</name>
<protein>
    <recommendedName>
        <fullName evidence="3">Chromophore lyase CpcT/CpeT</fullName>
        <ecNumber evidence="3">4.-.-.-</ecNumber>
    </recommendedName>
</protein>
<accession>A0A1J0AAT8</accession>
<dbReference type="Pfam" id="PF06206">
    <property type="entry name" value="CpeT"/>
    <property type="match status" value="1"/>
</dbReference>
<evidence type="ECO:0000313" key="4">
    <source>
        <dbReference type="EMBL" id="APB33017.1"/>
    </source>
</evidence>
<reference evidence="4 5" key="1">
    <citation type="submission" date="2016-10" db="EMBL/GenBank/DDBJ databases">
        <title>Description of Gloeomargarita lithophora gen. nov., sp. nov., a thylakoid-bearing basal-branching cyanobacterium with intracellular carbonates, and proposal for Gloeomargaritales ord. nov.</title>
        <authorList>
            <person name="Moreira D."/>
            <person name="Tavera R."/>
            <person name="Benzerara K."/>
            <person name="Skouri-Panet F."/>
            <person name="Couradeau E."/>
            <person name="Gerard E."/>
            <person name="Loussert C."/>
            <person name="Novelo E."/>
            <person name="Zivanovic Y."/>
            <person name="Lopez-Garcia P."/>
        </authorList>
    </citation>
    <scope>NUCLEOTIDE SEQUENCE [LARGE SCALE GENOMIC DNA]</scope>
    <source>
        <strain evidence="4 5">D10</strain>
    </source>
</reference>
<dbReference type="KEGG" id="glt:GlitD10_0703"/>
<dbReference type="PANTHER" id="PTHR35137:SF1">
    <property type="entry name" value="CHROMOPHORE LYASE CRL, CHLOROPLASTIC"/>
    <property type="match status" value="1"/>
</dbReference>
<dbReference type="RefSeq" id="WP_071453677.1">
    <property type="nucleotide sequence ID" value="NZ_CP017675.1"/>
</dbReference>
<dbReference type="AlphaFoldDB" id="A0A1J0AAT8"/>
<dbReference type="Proteomes" id="UP000180235">
    <property type="component" value="Chromosome"/>
</dbReference>
<dbReference type="CDD" id="cd16338">
    <property type="entry name" value="CpcT"/>
    <property type="match status" value="1"/>
</dbReference>
<dbReference type="STRING" id="1188229.GlitD10_0703"/>
<evidence type="ECO:0000256" key="2">
    <source>
        <dbReference type="ARBA" id="ARBA00023239"/>
    </source>
</evidence>
<dbReference type="Gene3D" id="2.40.128.590">
    <property type="entry name" value="CpcT/CpeT domain"/>
    <property type="match status" value="1"/>
</dbReference>
<dbReference type="InterPro" id="IPR010404">
    <property type="entry name" value="CpcT/CpeT"/>
</dbReference>
<comment type="similarity">
    <text evidence="1 3">Belongs to the CpcT/CpeT biliprotein lyase family.</text>
</comment>
<dbReference type="OrthoDB" id="509174at2"/>
<sequence>MTHATDQKTLARWLAADFSNQAQALENPPFFAHIRVCMRPLPWSLLDGLSLYVEQSYDYELHSPYRVRVLQLITVDNHMEIANYLVQDEAQFYGASRDKDRLTSLTAKHLTPLPGCNMIVAWDGQSFQGKVAPGKQCFVERRGKKTYLDSEFTINAQEFISLDRGRDPETDAQVWGAIAGPFQFVRVQGFAEEIP</sequence>
<dbReference type="InterPro" id="IPR038672">
    <property type="entry name" value="CpcT/CpeT_sf"/>
</dbReference>
<gene>
    <name evidence="3" type="primary">cpcT</name>
    <name evidence="4" type="ORF">GlitD10_0703</name>
</gene>
<comment type="function">
    <text evidence="3">Covalently attaches a chromophore to Cys residue(s) of phycobiliproteins.</text>
</comment>
<proteinExistence type="inferred from homology"/>
<dbReference type="EMBL" id="CP017675">
    <property type="protein sequence ID" value="APB33017.1"/>
    <property type="molecule type" value="Genomic_DNA"/>
</dbReference>
<evidence type="ECO:0000256" key="1">
    <source>
        <dbReference type="ARBA" id="ARBA00008206"/>
    </source>
</evidence>
<keyword evidence="5" id="KW-1185">Reference proteome</keyword>
<organism evidence="4 5">
    <name type="scientific">Gloeomargarita lithophora Alchichica-D10</name>
    <dbReference type="NCBI Taxonomy" id="1188229"/>
    <lineage>
        <taxon>Bacteria</taxon>
        <taxon>Bacillati</taxon>
        <taxon>Cyanobacteriota</taxon>
        <taxon>Cyanophyceae</taxon>
        <taxon>Gloeomargaritales</taxon>
        <taxon>Gloeomargaritaceae</taxon>
        <taxon>Gloeomargarita</taxon>
    </lineage>
</organism>
<evidence type="ECO:0000313" key="5">
    <source>
        <dbReference type="Proteomes" id="UP000180235"/>
    </source>
</evidence>
<dbReference type="GO" id="GO:0016829">
    <property type="term" value="F:lyase activity"/>
    <property type="evidence" value="ECO:0007669"/>
    <property type="project" value="UniProtKB-KW"/>
</dbReference>
<evidence type="ECO:0000256" key="3">
    <source>
        <dbReference type="HAMAP-Rule" id="MF_01460"/>
    </source>
</evidence>
<dbReference type="PANTHER" id="PTHR35137">
    <property type="entry name" value="CHROMOPHORE LYASE CRL, CHLOROPLASTIC"/>
    <property type="match status" value="1"/>
</dbReference>
<keyword evidence="2 3" id="KW-0456">Lyase</keyword>